<accession>A0A0K1EIC7</accession>
<dbReference type="Gene3D" id="2.30.110.50">
    <property type="match status" value="1"/>
</dbReference>
<evidence type="ECO:0000313" key="2">
    <source>
        <dbReference type="EMBL" id="AKT40611.1"/>
    </source>
</evidence>
<dbReference type="PANTHER" id="PTHR32305:SF15">
    <property type="entry name" value="PROTEIN RHSA-RELATED"/>
    <property type="match status" value="1"/>
</dbReference>
<evidence type="ECO:0000259" key="1">
    <source>
        <dbReference type="Pfam" id="PF22178"/>
    </source>
</evidence>
<dbReference type="InterPro" id="IPR017847">
    <property type="entry name" value="T6SS_RhsGE_Vgr_subset"/>
</dbReference>
<dbReference type="AlphaFoldDB" id="A0A0K1EIC7"/>
<dbReference type="Proteomes" id="UP000067626">
    <property type="component" value="Chromosome"/>
</dbReference>
<protein>
    <recommendedName>
        <fullName evidence="1">Gp5/Type VI secretion system Vgr C-terminal trimerisation domain-containing protein</fullName>
    </recommendedName>
</protein>
<gene>
    <name evidence="2" type="ORF">CMC5_047670</name>
</gene>
<dbReference type="RefSeq" id="WP_050432522.1">
    <property type="nucleotide sequence ID" value="NZ_CP012159.1"/>
</dbReference>
<dbReference type="Gene3D" id="3.55.50.10">
    <property type="entry name" value="Baseplate protein-like domains"/>
    <property type="match status" value="1"/>
</dbReference>
<dbReference type="NCBIfam" id="TIGR01646">
    <property type="entry name" value="vgr_GE"/>
    <property type="match status" value="1"/>
</dbReference>
<dbReference type="SUPFAM" id="SSF69279">
    <property type="entry name" value="Phage tail proteins"/>
    <property type="match status" value="2"/>
</dbReference>
<dbReference type="InterPro" id="IPR054030">
    <property type="entry name" value="Gp5_Vgr_C"/>
</dbReference>
<dbReference type="InterPro" id="IPR037026">
    <property type="entry name" value="Vgr_OB-fold_dom_sf"/>
</dbReference>
<dbReference type="InterPro" id="IPR050708">
    <property type="entry name" value="T6SS_VgrG/RHS"/>
</dbReference>
<dbReference type="OrthoDB" id="5478310at2"/>
<dbReference type="EMBL" id="CP012159">
    <property type="protein sequence ID" value="AKT40611.1"/>
    <property type="molecule type" value="Genomic_DNA"/>
</dbReference>
<dbReference type="InterPro" id="IPR006533">
    <property type="entry name" value="T6SS_Vgr_RhsGE"/>
</dbReference>
<dbReference type="SUPFAM" id="SSF69349">
    <property type="entry name" value="Phage fibre proteins"/>
    <property type="match status" value="1"/>
</dbReference>
<reference evidence="2 3" key="1">
    <citation type="submission" date="2015-07" db="EMBL/GenBank/DDBJ databases">
        <title>Genome analysis of myxobacterium Chondromyces crocatus Cm c5 reveals a high potential for natural compound synthesis and the genetic basis for the loss of fruiting body formation.</title>
        <authorList>
            <person name="Zaburannyi N."/>
            <person name="Bunk B."/>
            <person name="Maier J."/>
            <person name="Overmann J."/>
            <person name="Mueller R."/>
        </authorList>
    </citation>
    <scope>NUCLEOTIDE SEQUENCE [LARGE SCALE GENOMIC DNA]</scope>
    <source>
        <strain evidence="2 3">Cm c5</strain>
    </source>
</reference>
<feature type="domain" description="Gp5/Type VI secretion system Vgr C-terminal trimerisation" evidence="1">
    <location>
        <begin position="450"/>
        <end position="532"/>
    </location>
</feature>
<dbReference type="STRING" id="52.CMC5_047670"/>
<dbReference type="Pfam" id="PF05954">
    <property type="entry name" value="Phage_GPD"/>
    <property type="match status" value="1"/>
</dbReference>
<evidence type="ECO:0000313" key="3">
    <source>
        <dbReference type="Proteomes" id="UP000067626"/>
    </source>
</evidence>
<dbReference type="KEGG" id="ccro:CMC5_047670"/>
<dbReference type="Pfam" id="PF22178">
    <property type="entry name" value="Gp5_trimer_C"/>
    <property type="match status" value="1"/>
</dbReference>
<proteinExistence type="predicted"/>
<keyword evidence="3" id="KW-1185">Reference proteome</keyword>
<dbReference type="PANTHER" id="PTHR32305">
    <property type="match status" value="1"/>
</dbReference>
<sequence>MSQAPKRVEVDLSLSGASWPAVTARIVEGMSEIGGAWVEIAQHEDLDLEPLLEEEAELTVRWEGGEERRFTLRLARGTFLREHEGHLRYELELRPALFFLGLDRNTRKFRDETTEAIVGRILDEGQVRHAFRTTRPSGSQPYCVQYRETNLDFVRRMLEFEGFYYTFDPDGTMIIGDASSASPDVEGGATYELIEAAGALEHGAFGITSFERGALVGPGKATVNDYNWKTPKVSLLASKAGARDADLEIYEYPTGYRDPGSGETLARLRLEALEASKRFVEGTGTVPTFAPARLFSFSHEEAMSFSGRYLLVHVEHTYSAEQGEARFENRFRAIPAEVPFRPPVETPYPIVAGNHTAMVRGPVGEEIHTDAYGRAKVQFHWDREAKGTDADSRWIRTLQEISSSIALARVGWEMSVAYIDGDPERPVGLARQINGQMVPTYSQPAMRNRMTIRTETYPGKDGFNELRMEDSAGSMTMDWHAQKDFKNMVRHDRNETIGNNLTVSIERESNRTVQKDQTISIGADETRTVGRDVIVTVEKDRTHDIGGDETIDVRAFMDTSVTGDDTESVGGTRLTRTGKEENGSIDRAVQERFTRIVEGSWIAQAGGSIAHEAGEELVEIASGSKLTVATEESIKQAVAGDLTTTVTGLVLRKSKDDMSVSAKTSKVTVGTSASFESAERMELRSKEIELNATSRIALQGDGISIELTPDQVKIVGPLKLKSDTKITVRGNPEKLTP</sequence>
<name>A0A0K1EIC7_CHOCO</name>
<organism evidence="2 3">
    <name type="scientific">Chondromyces crocatus</name>
    <dbReference type="NCBI Taxonomy" id="52"/>
    <lineage>
        <taxon>Bacteria</taxon>
        <taxon>Pseudomonadati</taxon>
        <taxon>Myxococcota</taxon>
        <taxon>Polyangia</taxon>
        <taxon>Polyangiales</taxon>
        <taxon>Polyangiaceae</taxon>
        <taxon>Chondromyces</taxon>
    </lineage>
</organism>
<dbReference type="Gene3D" id="4.10.220.110">
    <property type="match status" value="1"/>
</dbReference>
<dbReference type="SUPFAM" id="SSF69255">
    <property type="entry name" value="gp5 N-terminal domain-like"/>
    <property type="match status" value="1"/>
</dbReference>
<dbReference type="NCBIfam" id="TIGR03361">
    <property type="entry name" value="VI_Rhs_Vgr"/>
    <property type="match status" value="1"/>
</dbReference>
<dbReference type="Gene3D" id="2.40.50.230">
    <property type="entry name" value="Gp5 N-terminal domain"/>
    <property type="match status" value="1"/>
</dbReference>